<name>A0A2M8KRS3_9BACT</name>
<keyword evidence="3 4" id="KW-0687">Ribonucleoprotein</keyword>
<dbReference type="Pfam" id="PF16320">
    <property type="entry name" value="Ribosomal_L12_N"/>
    <property type="match status" value="1"/>
</dbReference>
<evidence type="ECO:0000313" key="8">
    <source>
        <dbReference type="Proteomes" id="UP000229554"/>
    </source>
</evidence>
<dbReference type="Gene3D" id="1.20.5.710">
    <property type="entry name" value="Single helix bin"/>
    <property type="match status" value="1"/>
</dbReference>
<dbReference type="PANTHER" id="PTHR45987:SF4">
    <property type="entry name" value="LARGE RIBOSOMAL SUBUNIT PROTEIN BL12M"/>
    <property type="match status" value="1"/>
</dbReference>
<protein>
    <recommendedName>
        <fullName evidence="4">Large ribosomal subunit protein bL12</fullName>
    </recommendedName>
</protein>
<dbReference type="EMBL" id="PFED01000161">
    <property type="protein sequence ID" value="PJE62627.1"/>
    <property type="molecule type" value="Genomic_DNA"/>
</dbReference>
<reference evidence="8" key="1">
    <citation type="submission" date="2017-09" db="EMBL/GenBank/DDBJ databases">
        <title>Depth-based differentiation of microbial function through sediment-hosted aquifers and enrichment of novel symbionts in the deep terrestrial subsurface.</title>
        <authorList>
            <person name="Probst A.J."/>
            <person name="Ladd B."/>
            <person name="Jarett J.K."/>
            <person name="Geller-Mcgrath D.E."/>
            <person name="Sieber C.M.K."/>
            <person name="Emerson J.B."/>
            <person name="Anantharaman K."/>
            <person name="Thomas B.C."/>
            <person name="Malmstrom R."/>
            <person name="Stieglmeier M."/>
            <person name="Klingl A."/>
            <person name="Woyke T."/>
            <person name="Ryan C.M."/>
            <person name="Banfield J.F."/>
        </authorList>
    </citation>
    <scope>NUCLEOTIDE SEQUENCE [LARGE SCALE GENOMIC DNA]</scope>
</reference>
<dbReference type="GO" id="GO:0006412">
    <property type="term" value="P:translation"/>
    <property type="evidence" value="ECO:0007669"/>
    <property type="project" value="UniProtKB-UniRule"/>
</dbReference>
<comment type="subunit">
    <text evidence="4">Homodimer. Part of the ribosomal stalk of the 50S ribosomal subunit. Forms a multimeric L10(L12)X complex, where L10 forms an elongated spine to which 2 to 4 L12 dimers bind in a sequential fashion. Binds GTP-bound translation factors.</text>
</comment>
<dbReference type="GO" id="GO:0022625">
    <property type="term" value="C:cytosolic large ribosomal subunit"/>
    <property type="evidence" value="ECO:0007669"/>
    <property type="project" value="TreeGrafter"/>
</dbReference>
<comment type="caution">
    <text evidence="7">The sequence shown here is derived from an EMBL/GenBank/DDBJ whole genome shotgun (WGS) entry which is preliminary data.</text>
</comment>
<evidence type="ECO:0000259" key="5">
    <source>
        <dbReference type="Pfam" id="PF00542"/>
    </source>
</evidence>
<dbReference type="Gene3D" id="3.30.1390.10">
    <property type="match status" value="1"/>
</dbReference>
<dbReference type="GO" id="GO:0003729">
    <property type="term" value="F:mRNA binding"/>
    <property type="evidence" value="ECO:0007669"/>
    <property type="project" value="TreeGrafter"/>
</dbReference>
<dbReference type="InterPro" id="IPR008932">
    <property type="entry name" value="Ribosomal_bL12_oligo"/>
</dbReference>
<dbReference type="PANTHER" id="PTHR45987">
    <property type="entry name" value="39S RIBOSOMAL PROTEIN L12"/>
    <property type="match status" value="1"/>
</dbReference>
<dbReference type="GO" id="GO:0003735">
    <property type="term" value="F:structural constituent of ribosome"/>
    <property type="evidence" value="ECO:0007669"/>
    <property type="project" value="InterPro"/>
</dbReference>
<gene>
    <name evidence="4" type="primary">rplL</name>
    <name evidence="7" type="ORF">COU88_03990</name>
</gene>
<evidence type="ECO:0000256" key="2">
    <source>
        <dbReference type="ARBA" id="ARBA00022980"/>
    </source>
</evidence>
<dbReference type="Pfam" id="PF00542">
    <property type="entry name" value="Ribosomal_L12"/>
    <property type="match status" value="1"/>
</dbReference>
<feature type="domain" description="Large ribosomal subunit protein bL12 C-terminal" evidence="5">
    <location>
        <begin position="60"/>
        <end position="127"/>
    </location>
</feature>
<comment type="similarity">
    <text evidence="1 4">Belongs to the bacterial ribosomal protein bL12 family.</text>
</comment>
<organism evidence="7 8">
    <name type="scientific">Candidatus Roizmanbacteria bacterium CG10_big_fil_rev_8_21_14_0_10_39_6</name>
    <dbReference type="NCBI Taxonomy" id="1974853"/>
    <lineage>
        <taxon>Bacteria</taxon>
        <taxon>Candidatus Roizmaniibacteriota</taxon>
    </lineage>
</organism>
<dbReference type="InterPro" id="IPR036235">
    <property type="entry name" value="Ribosomal_bL12_oligo_N_sf"/>
</dbReference>
<evidence type="ECO:0000256" key="4">
    <source>
        <dbReference type="HAMAP-Rule" id="MF_00368"/>
    </source>
</evidence>
<keyword evidence="2 4" id="KW-0689">Ribosomal protein</keyword>
<evidence type="ECO:0000313" key="7">
    <source>
        <dbReference type="EMBL" id="PJE62627.1"/>
    </source>
</evidence>
<dbReference type="SUPFAM" id="SSF54736">
    <property type="entry name" value="ClpS-like"/>
    <property type="match status" value="1"/>
</dbReference>
<sequence length="127" mass="13700">MSEKVEKIIKEIEEMKVVDLNELVKAIEDKFGVSAMPVAVASQAQASGAAAEPVEEKTTFNVVLTDAGANKLQVIKAVREVDQNLGLIDAKKLVESAPKEILKGVKKEEAEEAKKKLEATGAKIELK</sequence>
<dbReference type="NCBIfam" id="TIGR00855">
    <property type="entry name" value="L12"/>
    <property type="match status" value="1"/>
</dbReference>
<comment type="function">
    <text evidence="4">Forms part of the ribosomal stalk which helps the ribosome interact with GTP-bound translation factors. Is thus essential for accurate translation.</text>
</comment>
<accession>A0A2M8KRS3</accession>
<evidence type="ECO:0000259" key="6">
    <source>
        <dbReference type="Pfam" id="PF16320"/>
    </source>
</evidence>
<evidence type="ECO:0000256" key="1">
    <source>
        <dbReference type="ARBA" id="ARBA00007197"/>
    </source>
</evidence>
<dbReference type="SUPFAM" id="SSF48300">
    <property type="entry name" value="Ribosomal protein L7/12, oligomerisation (N-terminal) domain"/>
    <property type="match status" value="1"/>
</dbReference>
<dbReference type="InterPro" id="IPR014719">
    <property type="entry name" value="Ribosomal_bL12_C/ClpS-like"/>
</dbReference>
<dbReference type="AlphaFoldDB" id="A0A2M8KRS3"/>
<dbReference type="FunFam" id="3.30.1390.10:FF:000001">
    <property type="entry name" value="50S ribosomal protein L7/L12"/>
    <property type="match status" value="1"/>
</dbReference>
<dbReference type="Proteomes" id="UP000229554">
    <property type="component" value="Unassembled WGS sequence"/>
</dbReference>
<dbReference type="HAMAP" id="MF_00368">
    <property type="entry name" value="Ribosomal_bL12"/>
    <property type="match status" value="1"/>
</dbReference>
<dbReference type="InterPro" id="IPR013823">
    <property type="entry name" value="Ribosomal_bL12_C"/>
</dbReference>
<proteinExistence type="inferred from homology"/>
<evidence type="ECO:0000256" key="3">
    <source>
        <dbReference type="ARBA" id="ARBA00023274"/>
    </source>
</evidence>
<dbReference type="InterPro" id="IPR000206">
    <property type="entry name" value="Ribosomal_bL12"/>
</dbReference>
<feature type="domain" description="Large ribosomal subunit protein bL12 oligomerization" evidence="6">
    <location>
        <begin position="4"/>
        <end position="51"/>
    </location>
</feature>